<dbReference type="Proteomes" id="UP000322873">
    <property type="component" value="Unassembled WGS sequence"/>
</dbReference>
<gene>
    <name evidence="2" type="ORF">EYC84_001837</name>
</gene>
<organism evidence="2 3">
    <name type="scientific">Monilinia fructicola</name>
    <name type="common">Brown rot fungus</name>
    <name type="synonym">Ciboria fructicola</name>
    <dbReference type="NCBI Taxonomy" id="38448"/>
    <lineage>
        <taxon>Eukaryota</taxon>
        <taxon>Fungi</taxon>
        <taxon>Dikarya</taxon>
        <taxon>Ascomycota</taxon>
        <taxon>Pezizomycotina</taxon>
        <taxon>Leotiomycetes</taxon>
        <taxon>Helotiales</taxon>
        <taxon>Sclerotiniaceae</taxon>
        <taxon>Monilinia</taxon>
    </lineage>
</organism>
<reference evidence="2 3" key="1">
    <citation type="submission" date="2019-06" db="EMBL/GenBank/DDBJ databases">
        <title>Genome Sequence of the Brown Rot Fungal Pathogen Monilinia fructicola.</title>
        <authorList>
            <person name="De Miccolis Angelini R.M."/>
            <person name="Landi L."/>
            <person name="Abate D."/>
            <person name="Pollastro S."/>
            <person name="Romanazzi G."/>
            <person name="Faretra F."/>
        </authorList>
    </citation>
    <scope>NUCLEOTIDE SEQUENCE [LARGE SCALE GENOMIC DNA]</scope>
    <source>
        <strain evidence="2 3">Mfrc123</strain>
    </source>
</reference>
<comment type="caution">
    <text evidence="2">The sequence shown here is derived from an EMBL/GenBank/DDBJ whole genome shotgun (WGS) entry which is preliminary data.</text>
</comment>
<dbReference type="InterPro" id="IPR036612">
    <property type="entry name" value="KH_dom_type_1_sf"/>
</dbReference>
<sequence>MRRTFSTIHFTLFHPSPLYPFPLFSIQSSTQNLSLIITKPSILLHYLWYPKLSYLVYFPLTFFDPPQLNLQFCVVEFVNNPIIEKTHKIRMNKLSNLGRDMRHWSGPGFGMSRQNQINGMSSMPPHTKPTPTPILAPTPADSTIHYSFNIPFASDLAGPNTEDILYATANAVLRWTHPEDAPDDIPVWKLPVHNSNIEILSKLCADITNGPLPIAADVAVTTPKRPGASPAQVTTVTLSGSPELVHKSRETILNDTPIALRCSVIDVDGDLILDSTKTGLKTSVIEHLDNVAAFCGVDIFLLGPKFASSLTDGLSSNGEAGRDQRWRVAVYGDMESAEHGKTRILIYIDKLLGRIVDGAILELSLHTVICGRSRKNIKMIESATNTAIYFPPPSRKPENIAAAKARIHEIVRMTRLFMKDAHVSAAKIDSILLTRTDKVRKIMETNGTFIQFPALASQRSMIRIQGLEGLHVERTCRELMLMSVQFYSASWWIQQPPNQAPLQPSSTRNKGDAG</sequence>
<dbReference type="SUPFAM" id="SSF54791">
    <property type="entry name" value="Eukaryotic type KH-domain (KH-domain type I)"/>
    <property type="match status" value="1"/>
</dbReference>
<protein>
    <recommendedName>
        <fullName evidence="1">Mug60/KHD4 KH type I domain-containing protein</fullName>
    </recommendedName>
</protein>
<dbReference type="InterPro" id="IPR056553">
    <property type="entry name" value="KH_Mug60-KHD4"/>
</dbReference>
<name>A0A5M9JQV4_MONFR</name>
<dbReference type="VEuPathDB" id="FungiDB:MFRU_035g00910"/>
<evidence type="ECO:0000259" key="1">
    <source>
        <dbReference type="Pfam" id="PF24563"/>
    </source>
</evidence>
<dbReference type="EMBL" id="VICG01000005">
    <property type="protein sequence ID" value="KAA8571884.1"/>
    <property type="molecule type" value="Genomic_DNA"/>
</dbReference>
<keyword evidence="3" id="KW-1185">Reference proteome</keyword>
<accession>A0A5M9JQV4</accession>
<feature type="domain" description="Mug60/KHD4 KH type I" evidence="1">
    <location>
        <begin position="418"/>
        <end position="487"/>
    </location>
</feature>
<dbReference type="GO" id="GO:0003723">
    <property type="term" value="F:RNA binding"/>
    <property type="evidence" value="ECO:0007669"/>
    <property type="project" value="InterPro"/>
</dbReference>
<evidence type="ECO:0000313" key="2">
    <source>
        <dbReference type="EMBL" id="KAA8571884.1"/>
    </source>
</evidence>
<proteinExistence type="predicted"/>
<evidence type="ECO:0000313" key="3">
    <source>
        <dbReference type="Proteomes" id="UP000322873"/>
    </source>
</evidence>
<dbReference type="AlphaFoldDB" id="A0A5M9JQV4"/>
<dbReference type="Pfam" id="PF24563">
    <property type="entry name" value="KH_Mug60-KHD4"/>
    <property type="match status" value="1"/>
</dbReference>